<evidence type="ECO:0000259" key="4">
    <source>
        <dbReference type="Pfam" id="PF14226"/>
    </source>
</evidence>
<evidence type="ECO:0000313" key="5">
    <source>
        <dbReference type="EMBL" id="WVZ87593.1"/>
    </source>
</evidence>
<keyword evidence="3" id="KW-0408">Iron</keyword>
<dbReference type="GO" id="GO:0016491">
    <property type="term" value="F:oxidoreductase activity"/>
    <property type="evidence" value="ECO:0007669"/>
    <property type="project" value="UniProtKB-KW"/>
</dbReference>
<gene>
    <name evidence="5" type="ORF">U9M48_034204</name>
</gene>
<dbReference type="Proteomes" id="UP001341281">
    <property type="component" value="Chromosome 07"/>
</dbReference>
<dbReference type="InterPro" id="IPR027443">
    <property type="entry name" value="IPNS-like_sf"/>
</dbReference>
<keyword evidence="1" id="KW-0479">Metal-binding</keyword>
<keyword evidence="2" id="KW-0560">Oxidoreductase</keyword>
<evidence type="ECO:0000256" key="3">
    <source>
        <dbReference type="ARBA" id="ARBA00023004"/>
    </source>
</evidence>
<dbReference type="Pfam" id="PF14226">
    <property type="entry name" value="DIOX_N"/>
    <property type="match status" value="1"/>
</dbReference>
<dbReference type="PANTHER" id="PTHR47991">
    <property type="entry name" value="OXOGLUTARATE/IRON-DEPENDENT DIOXYGENASE"/>
    <property type="match status" value="1"/>
</dbReference>
<feature type="domain" description="Non-haem dioxygenase N-terminal" evidence="4">
    <location>
        <begin position="18"/>
        <end position="80"/>
    </location>
</feature>
<dbReference type="GO" id="GO:0046872">
    <property type="term" value="F:metal ion binding"/>
    <property type="evidence" value="ECO:0007669"/>
    <property type="project" value="UniProtKB-KW"/>
</dbReference>
<protein>
    <recommendedName>
        <fullName evidence="4">Non-haem dioxygenase N-terminal domain-containing protein</fullName>
    </recommendedName>
</protein>
<dbReference type="InterPro" id="IPR026992">
    <property type="entry name" value="DIOX_N"/>
</dbReference>
<evidence type="ECO:0000256" key="2">
    <source>
        <dbReference type="ARBA" id="ARBA00023002"/>
    </source>
</evidence>
<sequence length="186" mass="20847">MFSGQCSALLASSAPRIVVNHGISKSVMKDALDVALEFFALSTEHKEKFASVDIQRPIRYDTSSRDGISKVRSFLKHYANPLQDWVQFWASGPCTLQHTGNLIQNSFARTAAHDQINESICNNNKKKKKRTVCTREKMGEYAVEIQKVSMQLMEAILQGLGLGAWVHQTIYIPTAPNFFSKKNILA</sequence>
<dbReference type="EMBL" id="CP144751">
    <property type="protein sequence ID" value="WVZ87593.1"/>
    <property type="molecule type" value="Genomic_DNA"/>
</dbReference>
<evidence type="ECO:0000313" key="6">
    <source>
        <dbReference type="Proteomes" id="UP001341281"/>
    </source>
</evidence>
<accession>A0AAQ3UA99</accession>
<dbReference type="AlphaFoldDB" id="A0AAQ3UA99"/>
<dbReference type="SUPFAM" id="SSF51197">
    <property type="entry name" value="Clavaminate synthase-like"/>
    <property type="match status" value="1"/>
</dbReference>
<dbReference type="Gene3D" id="2.60.120.330">
    <property type="entry name" value="B-lactam Antibiotic, Isopenicillin N Synthase, Chain"/>
    <property type="match status" value="1"/>
</dbReference>
<keyword evidence="6" id="KW-1185">Reference proteome</keyword>
<proteinExistence type="predicted"/>
<name>A0AAQ3UA99_PASNO</name>
<organism evidence="5 6">
    <name type="scientific">Paspalum notatum var. saurae</name>
    <dbReference type="NCBI Taxonomy" id="547442"/>
    <lineage>
        <taxon>Eukaryota</taxon>
        <taxon>Viridiplantae</taxon>
        <taxon>Streptophyta</taxon>
        <taxon>Embryophyta</taxon>
        <taxon>Tracheophyta</taxon>
        <taxon>Spermatophyta</taxon>
        <taxon>Magnoliopsida</taxon>
        <taxon>Liliopsida</taxon>
        <taxon>Poales</taxon>
        <taxon>Poaceae</taxon>
        <taxon>PACMAD clade</taxon>
        <taxon>Panicoideae</taxon>
        <taxon>Andropogonodae</taxon>
        <taxon>Paspaleae</taxon>
        <taxon>Paspalinae</taxon>
        <taxon>Paspalum</taxon>
    </lineage>
</organism>
<evidence type="ECO:0000256" key="1">
    <source>
        <dbReference type="ARBA" id="ARBA00022723"/>
    </source>
</evidence>
<dbReference type="InterPro" id="IPR050295">
    <property type="entry name" value="Plant_2OG-oxidoreductases"/>
</dbReference>
<reference evidence="5 6" key="1">
    <citation type="submission" date="2024-02" db="EMBL/GenBank/DDBJ databases">
        <title>High-quality chromosome-scale genome assembly of Pensacola bahiagrass (Paspalum notatum Flugge var. saurae).</title>
        <authorList>
            <person name="Vega J.M."/>
            <person name="Podio M."/>
            <person name="Orjuela J."/>
            <person name="Siena L.A."/>
            <person name="Pessino S.C."/>
            <person name="Combes M.C."/>
            <person name="Mariac C."/>
            <person name="Albertini E."/>
            <person name="Pupilli F."/>
            <person name="Ortiz J.P.A."/>
            <person name="Leblanc O."/>
        </authorList>
    </citation>
    <scope>NUCLEOTIDE SEQUENCE [LARGE SCALE GENOMIC DNA]</scope>
    <source>
        <strain evidence="5">R1</strain>
        <tissue evidence="5">Leaf</tissue>
    </source>
</reference>